<feature type="domain" description="Neurotransmitter-gated ion-channel ligand-binding" evidence="12">
    <location>
        <begin position="81"/>
        <end position="247"/>
    </location>
</feature>
<evidence type="ECO:0000256" key="4">
    <source>
        <dbReference type="ARBA" id="ARBA00022475"/>
    </source>
</evidence>
<proteinExistence type="inferred from homology"/>
<feature type="transmembrane region" description="Helical" evidence="11">
    <location>
        <begin position="359"/>
        <end position="382"/>
    </location>
</feature>
<dbReference type="InterPro" id="IPR036734">
    <property type="entry name" value="Neur_chan_lig-bd_sf"/>
</dbReference>
<dbReference type="KEGG" id="lsm:121116776"/>
<dbReference type="InterPro" id="IPR006029">
    <property type="entry name" value="Neurotrans-gated_channel_TM"/>
</dbReference>
<evidence type="ECO:0000256" key="5">
    <source>
        <dbReference type="ARBA" id="ARBA00022692"/>
    </source>
</evidence>
<evidence type="ECO:0000259" key="12">
    <source>
        <dbReference type="Pfam" id="PF02931"/>
    </source>
</evidence>
<dbReference type="Gene3D" id="2.70.170.10">
    <property type="entry name" value="Neurotransmitter-gated ion-channel ligand-binding domain"/>
    <property type="match status" value="1"/>
</dbReference>
<keyword evidence="5 11" id="KW-0812">Transmembrane</keyword>
<dbReference type="GO" id="GO:0004888">
    <property type="term" value="F:transmembrane signaling receptor activity"/>
    <property type="evidence" value="ECO:0007669"/>
    <property type="project" value="InterPro"/>
</dbReference>
<keyword evidence="4" id="KW-1003">Cell membrane</keyword>
<dbReference type="InterPro" id="IPR006201">
    <property type="entry name" value="Neur_channel"/>
</dbReference>
<comment type="subcellular location">
    <subcellularLocation>
        <location evidence="2">Cell membrane</location>
    </subcellularLocation>
    <subcellularLocation>
        <location evidence="1">Membrane</location>
        <topology evidence="1">Multi-pass membrane protein</topology>
    </subcellularLocation>
</comment>
<evidence type="ECO:0000256" key="6">
    <source>
        <dbReference type="ARBA" id="ARBA00022729"/>
    </source>
</evidence>
<evidence type="ECO:0000313" key="14">
    <source>
        <dbReference type="EMBL" id="CDW19039.1"/>
    </source>
</evidence>
<feature type="domain" description="Neurotransmitter-gated ion-channel transmembrane" evidence="13">
    <location>
        <begin position="304"/>
        <end position="391"/>
    </location>
</feature>
<feature type="transmembrane region" description="Helical" evidence="11">
    <location>
        <begin position="433"/>
        <end position="452"/>
    </location>
</feature>
<dbReference type="GO" id="GO:0005230">
    <property type="term" value="F:extracellular ligand-gated monoatomic ion channel activity"/>
    <property type="evidence" value="ECO:0007669"/>
    <property type="project" value="InterPro"/>
</dbReference>
<keyword evidence="9 11" id="KW-0472">Membrane</keyword>
<dbReference type="InterPro" id="IPR036719">
    <property type="entry name" value="Neuro-gated_channel_TM_sf"/>
</dbReference>
<protein>
    <submittedName>
        <fullName evidence="14">Gammaaminobutyric acid receptor subunit deltalike [Bombyx mori]</fullName>
    </submittedName>
</protein>
<keyword evidence="14" id="KW-0675">Receptor</keyword>
<dbReference type="SUPFAM" id="SSF63712">
    <property type="entry name" value="Nicotinic receptor ligand binding domain-like"/>
    <property type="match status" value="1"/>
</dbReference>
<evidence type="ECO:0000256" key="2">
    <source>
        <dbReference type="ARBA" id="ARBA00004236"/>
    </source>
</evidence>
<evidence type="ECO:0000256" key="9">
    <source>
        <dbReference type="ARBA" id="ARBA00023136"/>
    </source>
</evidence>
<evidence type="ECO:0000256" key="10">
    <source>
        <dbReference type="ARBA" id="ARBA00023303"/>
    </source>
</evidence>
<dbReference type="Gene3D" id="1.20.58.390">
    <property type="entry name" value="Neurotransmitter-gated ion-channel transmembrane domain"/>
    <property type="match status" value="1"/>
</dbReference>
<dbReference type="EMBL" id="HACA01001678">
    <property type="protein sequence ID" value="CDW19039.1"/>
    <property type="molecule type" value="Transcribed_RNA"/>
</dbReference>
<organism evidence="14">
    <name type="scientific">Lepeophtheirus salmonis</name>
    <name type="common">Salmon louse</name>
    <name type="synonym">Caligus salmonis</name>
    <dbReference type="NCBI Taxonomy" id="72036"/>
    <lineage>
        <taxon>Eukaryota</taxon>
        <taxon>Metazoa</taxon>
        <taxon>Ecdysozoa</taxon>
        <taxon>Arthropoda</taxon>
        <taxon>Crustacea</taxon>
        <taxon>Multicrustacea</taxon>
        <taxon>Hexanauplia</taxon>
        <taxon>Copepoda</taxon>
        <taxon>Siphonostomatoida</taxon>
        <taxon>Caligidae</taxon>
        <taxon>Lepeophtheirus</taxon>
    </lineage>
</organism>
<dbReference type="GO" id="GO:0005886">
    <property type="term" value="C:plasma membrane"/>
    <property type="evidence" value="ECO:0007669"/>
    <property type="project" value="UniProtKB-SubCell"/>
</dbReference>
<feature type="transmembrane region" description="Helical" evidence="11">
    <location>
        <begin position="329"/>
        <end position="347"/>
    </location>
</feature>
<dbReference type="PROSITE" id="PS00236">
    <property type="entry name" value="NEUROTR_ION_CHANNEL"/>
    <property type="match status" value="1"/>
</dbReference>
<dbReference type="Pfam" id="PF02931">
    <property type="entry name" value="Neur_chan_LBD"/>
    <property type="match status" value="1"/>
</dbReference>
<keyword evidence="7 11" id="KW-1133">Transmembrane helix</keyword>
<evidence type="ECO:0000256" key="11">
    <source>
        <dbReference type="RuleBase" id="RU000687"/>
    </source>
</evidence>
<name>A0A0K2SZ30_LEPSM</name>
<keyword evidence="8 11" id="KW-0406">Ion transport</keyword>
<dbReference type="InterPro" id="IPR018000">
    <property type="entry name" value="Neurotransmitter_ion_chnl_CS"/>
</dbReference>
<evidence type="ECO:0000259" key="13">
    <source>
        <dbReference type="Pfam" id="PF02932"/>
    </source>
</evidence>
<dbReference type="GO" id="GO:0005254">
    <property type="term" value="F:chloride channel activity"/>
    <property type="evidence" value="ECO:0007669"/>
    <property type="project" value="UniProtKB-ARBA"/>
</dbReference>
<dbReference type="RefSeq" id="XP_040566996.1">
    <property type="nucleotide sequence ID" value="XM_040711062.2"/>
</dbReference>
<dbReference type="GeneID" id="121116776"/>
<dbReference type="PANTHER" id="PTHR18945">
    <property type="entry name" value="NEUROTRANSMITTER GATED ION CHANNEL"/>
    <property type="match status" value="1"/>
</dbReference>
<dbReference type="OrthoDB" id="6667051at2759"/>
<evidence type="ECO:0000256" key="8">
    <source>
        <dbReference type="ARBA" id="ARBA00023065"/>
    </source>
</evidence>
<keyword evidence="3 11" id="KW-0813">Transport</keyword>
<sequence length="455" mass="52345">MLTLQQQQKIKQLLNFPLLHCHKWMMVSFRCGNPKAQAPKKRSNLELIPLFFLIIVVSLPKLAESNGFRCGTGNHLACIPRNYSKFDLPIKKGVNRITVSIDIAEVLRINDKDYSITFSGYFIAKWQDRRIRLGPDFGEEQAGLGINITENPNIAVPVNTEFIKDIWMPDIFIYSLKTYKVMDVLNKLAGLWVGADKTILYSQATHITFICPMRFDKFPLDKQVCKFQVGSCSYDDTKMQFMTESAGYQSHKTANSIALDYDIAIKLLSKEDQVFFDGGLGNFSLAGFELVLHRYVSTYIITYYLPSGLFVIVSWISFLIPMDVIPGRMGLLVMLFLVLVNIFNTVTTNTPKAEGLTAIEAWMLACILFVFGALIEYAAILFKKQRYVSAQNKLNIRIVWKDNLKYEVYEQRPPPSTLSLQHLAEEYWRIDKFFLISFPILFFIFNIIYWLSFVM</sequence>
<accession>A0A0K2SZ30</accession>
<feature type="transmembrane region" description="Helical" evidence="11">
    <location>
        <begin position="303"/>
        <end position="322"/>
    </location>
</feature>
<evidence type="ECO:0000256" key="7">
    <source>
        <dbReference type="ARBA" id="ARBA00022989"/>
    </source>
</evidence>
<evidence type="ECO:0000256" key="3">
    <source>
        <dbReference type="ARBA" id="ARBA00022448"/>
    </source>
</evidence>
<dbReference type="Pfam" id="PF02932">
    <property type="entry name" value="Neur_chan_memb"/>
    <property type="match status" value="1"/>
</dbReference>
<keyword evidence="6" id="KW-0732">Signal</keyword>
<dbReference type="InterPro" id="IPR038050">
    <property type="entry name" value="Neuro_actylchol_rec"/>
</dbReference>
<dbReference type="AlphaFoldDB" id="A0A0K2SZ30"/>
<dbReference type="InterPro" id="IPR006028">
    <property type="entry name" value="GABAA/Glycine_rcpt"/>
</dbReference>
<keyword evidence="10 11" id="KW-0407">Ion channel</keyword>
<reference evidence="14" key="1">
    <citation type="submission" date="2014-05" db="EMBL/GenBank/DDBJ databases">
        <authorList>
            <person name="Chronopoulou M."/>
        </authorList>
    </citation>
    <scope>NUCLEOTIDE SEQUENCE</scope>
    <source>
        <tissue evidence="14">Whole organism</tissue>
    </source>
</reference>
<dbReference type="GO" id="GO:0099095">
    <property type="term" value="F:ligand-gated monoatomic anion channel activity"/>
    <property type="evidence" value="ECO:0007669"/>
    <property type="project" value="UniProtKB-ARBA"/>
</dbReference>
<comment type="similarity">
    <text evidence="11">Belongs to the ligand-gated ion channel (TC 1.A.9) family.</text>
</comment>
<dbReference type="SUPFAM" id="SSF90112">
    <property type="entry name" value="Neurotransmitter-gated ion-channel transmembrane pore"/>
    <property type="match status" value="1"/>
</dbReference>
<dbReference type="PRINTS" id="PR00253">
    <property type="entry name" value="GABAARECEPTR"/>
</dbReference>
<dbReference type="PRINTS" id="PR00252">
    <property type="entry name" value="NRIONCHANNEL"/>
</dbReference>
<evidence type="ECO:0000256" key="1">
    <source>
        <dbReference type="ARBA" id="ARBA00004141"/>
    </source>
</evidence>
<dbReference type="InterPro" id="IPR006202">
    <property type="entry name" value="Neur_chan_lig-bd"/>
</dbReference>